<dbReference type="Proteomes" id="UP001153076">
    <property type="component" value="Unassembled WGS sequence"/>
</dbReference>
<name>A0A9Q1QQ77_9CARY</name>
<keyword evidence="2" id="KW-0150">Chloroplast</keyword>
<comment type="subcellular location">
    <subcellularLocation>
        <location evidence="1">Plastid</location>
        <location evidence="1">Chloroplast</location>
    </subcellularLocation>
</comment>
<dbReference type="GO" id="GO:0015031">
    <property type="term" value="P:protein transport"/>
    <property type="evidence" value="ECO:0007669"/>
    <property type="project" value="InterPro"/>
</dbReference>
<dbReference type="GO" id="GO:0009507">
    <property type="term" value="C:chloroplast"/>
    <property type="evidence" value="ECO:0007669"/>
    <property type="project" value="UniProtKB-SubCell"/>
</dbReference>
<dbReference type="InterPro" id="IPR007378">
    <property type="entry name" value="Tic22-like"/>
</dbReference>
<dbReference type="Pfam" id="PF04278">
    <property type="entry name" value="Tic22"/>
    <property type="match status" value="1"/>
</dbReference>
<reference evidence="4" key="1">
    <citation type="submission" date="2022-04" db="EMBL/GenBank/DDBJ databases">
        <title>Carnegiea gigantea Genome sequencing and assembly v2.</title>
        <authorList>
            <person name="Copetti D."/>
            <person name="Sanderson M.J."/>
            <person name="Burquez A."/>
            <person name="Wojciechowski M.F."/>
        </authorList>
    </citation>
    <scope>NUCLEOTIDE SEQUENCE</scope>
    <source>
        <strain evidence="4">SGP5-SGP5p</strain>
        <tissue evidence="4">Aerial part</tissue>
    </source>
</reference>
<accession>A0A9Q1QQ77</accession>
<evidence type="ECO:0000256" key="2">
    <source>
        <dbReference type="ARBA" id="ARBA00022528"/>
    </source>
</evidence>
<dbReference type="OrthoDB" id="196308at2759"/>
<evidence type="ECO:0000313" key="5">
    <source>
        <dbReference type="Proteomes" id="UP001153076"/>
    </source>
</evidence>
<protein>
    <submittedName>
        <fullName evidence="4">Uncharacterized protein</fullName>
    </submittedName>
</protein>
<evidence type="ECO:0000313" key="4">
    <source>
        <dbReference type="EMBL" id="KAJ8449686.1"/>
    </source>
</evidence>
<comment type="caution">
    <text evidence="4">The sequence shown here is derived from an EMBL/GenBank/DDBJ whole genome shotgun (WGS) entry which is preliminary data.</text>
</comment>
<gene>
    <name evidence="4" type="ORF">Cgig2_001342</name>
</gene>
<evidence type="ECO:0000256" key="3">
    <source>
        <dbReference type="ARBA" id="ARBA00022640"/>
    </source>
</evidence>
<sequence>MVYLQKSQPTSMATSQTFLFLQHNLHLFSTEFLIEKPRFKTVQAIRGVAMSNEEIDSRLAWCACFPAQGEWSGLVSITTVGCTIQNSLEVETLENSLLKAFSAATNAESCFQTREYTGMCSSRPSPFVADLEDIIKGMKDGSCSTWDDVVFVPPGFDAATDPSQIESSAK</sequence>
<organism evidence="4 5">
    <name type="scientific">Carnegiea gigantea</name>
    <dbReference type="NCBI Taxonomy" id="171969"/>
    <lineage>
        <taxon>Eukaryota</taxon>
        <taxon>Viridiplantae</taxon>
        <taxon>Streptophyta</taxon>
        <taxon>Embryophyta</taxon>
        <taxon>Tracheophyta</taxon>
        <taxon>Spermatophyta</taxon>
        <taxon>Magnoliopsida</taxon>
        <taxon>eudicotyledons</taxon>
        <taxon>Gunneridae</taxon>
        <taxon>Pentapetalae</taxon>
        <taxon>Caryophyllales</taxon>
        <taxon>Cactineae</taxon>
        <taxon>Cactaceae</taxon>
        <taxon>Cactoideae</taxon>
        <taxon>Echinocereeae</taxon>
        <taxon>Carnegiea</taxon>
    </lineage>
</organism>
<keyword evidence="3" id="KW-0934">Plastid</keyword>
<keyword evidence="5" id="KW-1185">Reference proteome</keyword>
<proteinExistence type="predicted"/>
<dbReference type="AlphaFoldDB" id="A0A9Q1QQ77"/>
<dbReference type="EMBL" id="JAKOGI010000019">
    <property type="protein sequence ID" value="KAJ8449686.1"/>
    <property type="molecule type" value="Genomic_DNA"/>
</dbReference>
<evidence type="ECO:0000256" key="1">
    <source>
        <dbReference type="ARBA" id="ARBA00004229"/>
    </source>
</evidence>